<dbReference type="AlphaFoldDB" id="A0A0N4WX98"/>
<accession>A0A0N4WX98</accession>
<evidence type="ECO:0000313" key="1">
    <source>
        <dbReference type="WBParaSite" id="HPLM_0001643001-mRNA-1"/>
    </source>
</evidence>
<protein>
    <submittedName>
        <fullName evidence="1">Cytochrome oxidase subunit I</fullName>
    </submittedName>
</protein>
<sequence>LMVSIPLVRGMLLPSRRSYSPPYIDISIETTRGHLQMNDMPTFS</sequence>
<reference evidence="1" key="1">
    <citation type="submission" date="2017-02" db="UniProtKB">
        <authorList>
            <consortium name="WormBaseParasite"/>
        </authorList>
    </citation>
    <scope>IDENTIFICATION</scope>
</reference>
<name>A0A0N4WX98_HAEPC</name>
<dbReference type="WBParaSite" id="HPLM_0001643001-mRNA-1">
    <property type="protein sequence ID" value="HPLM_0001643001-mRNA-1"/>
    <property type="gene ID" value="HPLM_0001643001"/>
</dbReference>
<organism evidence="1">
    <name type="scientific">Haemonchus placei</name>
    <name type="common">Barber's pole worm</name>
    <dbReference type="NCBI Taxonomy" id="6290"/>
    <lineage>
        <taxon>Eukaryota</taxon>
        <taxon>Metazoa</taxon>
        <taxon>Ecdysozoa</taxon>
        <taxon>Nematoda</taxon>
        <taxon>Chromadorea</taxon>
        <taxon>Rhabditida</taxon>
        <taxon>Rhabditina</taxon>
        <taxon>Rhabditomorpha</taxon>
        <taxon>Strongyloidea</taxon>
        <taxon>Trichostrongylidae</taxon>
        <taxon>Haemonchus</taxon>
    </lineage>
</organism>
<proteinExistence type="predicted"/>